<dbReference type="InterPro" id="IPR000571">
    <property type="entry name" value="Znf_CCCH"/>
</dbReference>
<keyword evidence="5" id="KW-1185">Reference proteome</keyword>
<reference evidence="4" key="2">
    <citation type="submission" date="2020-02" db="EMBL/GenBank/DDBJ databases">
        <title>Identification and distribution of gene clusters putatively required for synthesis of sphingolipid metabolism inhibitors in phylogenetically diverse species of the filamentous fungus Fusarium.</title>
        <authorList>
            <person name="Kim H.-S."/>
            <person name="Busman M."/>
            <person name="Brown D.W."/>
            <person name="Divon H."/>
            <person name="Uhlig S."/>
            <person name="Proctor R.H."/>
        </authorList>
    </citation>
    <scope>NUCLEOTIDE SEQUENCE</scope>
    <source>
        <strain evidence="4">NRRL 25174</strain>
    </source>
</reference>
<dbReference type="PROSITE" id="PS50103">
    <property type="entry name" value="ZF_C3H1"/>
    <property type="match status" value="1"/>
</dbReference>
<feature type="region of interest" description="Disordered" evidence="2">
    <location>
        <begin position="263"/>
        <end position="289"/>
    </location>
</feature>
<sequence length="310" mass="34496">MAIKPQFFLIRPGAEQITPNGRVISQPATAVPLIPADLLPEWLEVIGAPRSLSPDETKDMRNVGVIHAELGTYKLRFSPITKDDSSESDEPDTSNGRAFDIHSSLVALDPSSSEQSYEKPKPPAIQLSTPKVRLRSSRGLSSSCHNPANQQQSDQLDTRPHNEIPRIPTNTTAPSSSLPSPCRYWCNHGICKWDLDCRYEHTMPTTAAGLAEVGLNRFPDWWLQARGLMPMPRKALCATEAPSGRRTARKIAMLLKRKQRARSQAQRVQSRNLEEEAEAEEGYEEEVELEEEQVKAGLKRGAEGILIDLD</sequence>
<evidence type="ECO:0000256" key="2">
    <source>
        <dbReference type="SAM" id="MobiDB-lite"/>
    </source>
</evidence>
<keyword evidence="1" id="KW-0863">Zinc-finger</keyword>
<reference evidence="4" key="1">
    <citation type="journal article" date="2017" name="Mycologia">
        <title>Fusarium algeriense, sp. nov., a novel toxigenic crown rot pathogen of durum wheat from Algeria is nested in the Fusarium burgessii species complex.</title>
        <authorList>
            <person name="Laraba I."/>
            <person name="Keddad A."/>
            <person name="Boureghda H."/>
            <person name="Abdallah N."/>
            <person name="Vaughan M.M."/>
            <person name="Proctor R.H."/>
            <person name="Busman M."/>
            <person name="O'Donnell K."/>
        </authorList>
    </citation>
    <scope>NUCLEOTIDE SEQUENCE</scope>
    <source>
        <strain evidence="4">NRRL 25174</strain>
    </source>
</reference>
<name>A0A9P5AVJ6_9HYPO</name>
<proteinExistence type="predicted"/>
<organism evidence="4 5">
    <name type="scientific">Fusarium beomiforme</name>
    <dbReference type="NCBI Taxonomy" id="44412"/>
    <lineage>
        <taxon>Eukaryota</taxon>
        <taxon>Fungi</taxon>
        <taxon>Dikarya</taxon>
        <taxon>Ascomycota</taxon>
        <taxon>Pezizomycotina</taxon>
        <taxon>Sordariomycetes</taxon>
        <taxon>Hypocreomycetidae</taxon>
        <taxon>Hypocreales</taxon>
        <taxon>Nectriaceae</taxon>
        <taxon>Fusarium</taxon>
        <taxon>Fusarium burgessii species complex</taxon>
    </lineage>
</organism>
<comment type="caution">
    <text evidence="4">The sequence shown here is derived from an EMBL/GenBank/DDBJ whole genome shotgun (WGS) entry which is preliminary data.</text>
</comment>
<protein>
    <submittedName>
        <fullName evidence="4">Transcription factor</fullName>
    </submittedName>
</protein>
<feature type="region of interest" description="Disordered" evidence="2">
    <location>
        <begin position="109"/>
        <end position="179"/>
    </location>
</feature>
<dbReference type="GO" id="GO:0008270">
    <property type="term" value="F:zinc ion binding"/>
    <property type="evidence" value="ECO:0007669"/>
    <property type="project" value="UniProtKB-KW"/>
</dbReference>
<evidence type="ECO:0000259" key="3">
    <source>
        <dbReference type="PROSITE" id="PS50103"/>
    </source>
</evidence>
<evidence type="ECO:0000256" key="1">
    <source>
        <dbReference type="PROSITE-ProRule" id="PRU00723"/>
    </source>
</evidence>
<evidence type="ECO:0000313" key="5">
    <source>
        <dbReference type="Proteomes" id="UP000730481"/>
    </source>
</evidence>
<keyword evidence="1" id="KW-0479">Metal-binding</keyword>
<gene>
    <name evidence="4" type="ORF">FBEOM_460</name>
</gene>
<evidence type="ECO:0000313" key="4">
    <source>
        <dbReference type="EMBL" id="KAF4345609.1"/>
    </source>
</evidence>
<feature type="zinc finger region" description="C3H1-type" evidence="1">
    <location>
        <begin position="176"/>
        <end position="204"/>
    </location>
</feature>
<keyword evidence="1" id="KW-0862">Zinc</keyword>
<dbReference type="EMBL" id="PVQB02000023">
    <property type="protein sequence ID" value="KAF4345609.1"/>
    <property type="molecule type" value="Genomic_DNA"/>
</dbReference>
<feature type="domain" description="C3H1-type" evidence="3">
    <location>
        <begin position="176"/>
        <end position="204"/>
    </location>
</feature>
<dbReference type="Proteomes" id="UP000730481">
    <property type="component" value="Unassembled WGS sequence"/>
</dbReference>
<feature type="compositionally biased region" description="Acidic residues" evidence="2">
    <location>
        <begin position="275"/>
        <end position="289"/>
    </location>
</feature>
<dbReference type="OrthoDB" id="411372at2759"/>
<accession>A0A9P5AVJ6</accession>
<feature type="compositionally biased region" description="Polar residues" evidence="2">
    <location>
        <begin position="144"/>
        <end position="155"/>
    </location>
</feature>
<feature type="compositionally biased region" description="Polar residues" evidence="2">
    <location>
        <begin position="168"/>
        <end position="179"/>
    </location>
</feature>
<dbReference type="AlphaFoldDB" id="A0A9P5AVJ6"/>